<dbReference type="PANTHER" id="PTHR42993:SF1">
    <property type="entry name" value="MAOC-LIKE DEHYDRATASE DOMAIN-CONTAINING PROTEIN"/>
    <property type="match status" value="1"/>
</dbReference>
<dbReference type="SUPFAM" id="SSF54637">
    <property type="entry name" value="Thioesterase/thiol ester dehydrase-isomerase"/>
    <property type="match status" value="1"/>
</dbReference>
<dbReference type="InterPro" id="IPR039375">
    <property type="entry name" value="NodN-like"/>
</dbReference>
<comment type="caution">
    <text evidence="2">The sequence shown here is derived from an EMBL/GenBank/DDBJ whole genome shotgun (WGS) entry which is preliminary data.</text>
</comment>
<organism evidence="2 3">
    <name type="scientific">Pedobacter flavus</name>
    <dbReference type="NCBI Taxonomy" id="3113906"/>
    <lineage>
        <taxon>Bacteria</taxon>
        <taxon>Pseudomonadati</taxon>
        <taxon>Bacteroidota</taxon>
        <taxon>Sphingobacteriia</taxon>
        <taxon>Sphingobacteriales</taxon>
        <taxon>Sphingobacteriaceae</taxon>
        <taxon>Pedobacter</taxon>
    </lineage>
</organism>
<evidence type="ECO:0000313" key="2">
    <source>
        <dbReference type="EMBL" id="MEE1885752.1"/>
    </source>
</evidence>
<gene>
    <name evidence="2" type="ORF">VRU49_10020</name>
</gene>
<keyword evidence="3" id="KW-1185">Reference proteome</keyword>
<reference evidence="2 3" key="1">
    <citation type="submission" date="2024-01" db="EMBL/GenBank/DDBJ databases">
        <title>Pedobacter sp. nov., isolated from oil-contaminated soil.</title>
        <authorList>
            <person name="Le N.T.T."/>
        </authorList>
    </citation>
    <scope>NUCLEOTIDE SEQUENCE [LARGE SCALE GENOMIC DNA]</scope>
    <source>
        <strain evidence="2 3">VNH31</strain>
    </source>
</reference>
<proteinExistence type="predicted"/>
<accession>A0ABU7H3Y6</accession>
<dbReference type="RefSeq" id="WP_330146647.1">
    <property type="nucleotide sequence ID" value="NZ_JAZDQU010000002.1"/>
</dbReference>
<dbReference type="InterPro" id="IPR002539">
    <property type="entry name" value="MaoC-like_dom"/>
</dbReference>
<dbReference type="Proteomes" id="UP001337681">
    <property type="component" value="Unassembled WGS sequence"/>
</dbReference>
<dbReference type="PANTHER" id="PTHR42993">
    <property type="entry name" value="MAOC-LIKE DEHYDRATASE DOMAIN-CONTAINING PROTEIN"/>
    <property type="match status" value="1"/>
</dbReference>
<evidence type="ECO:0000259" key="1">
    <source>
        <dbReference type="Pfam" id="PF01575"/>
    </source>
</evidence>
<dbReference type="Pfam" id="PF01575">
    <property type="entry name" value="MaoC_dehydratas"/>
    <property type="match status" value="1"/>
</dbReference>
<name>A0ABU7H3Y6_9SPHI</name>
<dbReference type="EMBL" id="JAZDQU010000002">
    <property type="protein sequence ID" value="MEE1885752.1"/>
    <property type="molecule type" value="Genomic_DNA"/>
</dbReference>
<feature type="domain" description="MaoC-like" evidence="1">
    <location>
        <begin position="13"/>
        <end position="128"/>
    </location>
</feature>
<sequence length="153" mass="17537">MVIIDSHESFARFLGQEIGISNWHKVTQEQINKFADATLDHQWIHCDAERAAIESPFKKTIAHGYLSLSLIPLLWKQITEVKNLKMEINYGIESLRFAQPVLVDSEIRLRVKLSNIVNLRGVTKVTIALTMEIKDEAKPAFTGETVFLYHFNN</sequence>
<protein>
    <submittedName>
        <fullName evidence="2">MaoC family dehydratase</fullName>
    </submittedName>
</protein>
<dbReference type="CDD" id="cd03450">
    <property type="entry name" value="NodN"/>
    <property type="match status" value="1"/>
</dbReference>
<dbReference type="Gene3D" id="3.10.129.10">
    <property type="entry name" value="Hotdog Thioesterase"/>
    <property type="match status" value="1"/>
</dbReference>
<dbReference type="InterPro" id="IPR029069">
    <property type="entry name" value="HotDog_dom_sf"/>
</dbReference>
<evidence type="ECO:0000313" key="3">
    <source>
        <dbReference type="Proteomes" id="UP001337681"/>
    </source>
</evidence>